<keyword evidence="10" id="KW-0539">Nucleus</keyword>
<dbReference type="OrthoDB" id="10039931at2759"/>
<evidence type="ECO:0000313" key="13">
    <source>
        <dbReference type="EMBL" id="EDX07175.1"/>
    </source>
</evidence>
<keyword evidence="5 11" id="KW-0863">Zinc-finger</keyword>
<dbReference type="PANTHER" id="PTHR24409">
    <property type="entry name" value="ZINC FINGER PROTEIN 142"/>
    <property type="match status" value="1"/>
</dbReference>
<dbReference type="AlphaFoldDB" id="B4QGD7"/>
<dbReference type="FunFam" id="3.30.160.60:FF:000075">
    <property type="entry name" value="Putative zinc finger protein 536"/>
    <property type="match status" value="1"/>
</dbReference>
<keyword evidence="6" id="KW-0862">Zinc</keyword>
<dbReference type="SUPFAM" id="SSF57667">
    <property type="entry name" value="beta-beta-alpha zinc fingers"/>
    <property type="match status" value="3"/>
</dbReference>
<dbReference type="PROSITE" id="PS50157">
    <property type="entry name" value="ZINC_FINGER_C2H2_2"/>
    <property type="match status" value="4"/>
</dbReference>
<dbReference type="InterPro" id="IPR013087">
    <property type="entry name" value="Znf_C2H2_type"/>
</dbReference>
<keyword evidence="8" id="KW-0238">DNA-binding</keyword>
<comment type="subcellular location">
    <subcellularLocation>
        <location evidence="1">Nucleus</location>
    </subcellularLocation>
</comment>
<keyword evidence="7" id="KW-0805">Transcription regulation</keyword>
<dbReference type="Pfam" id="PF12874">
    <property type="entry name" value="zf-met"/>
    <property type="match status" value="1"/>
</dbReference>
<dbReference type="GO" id="GO:0005634">
    <property type="term" value="C:nucleus"/>
    <property type="evidence" value="ECO:0007669"/>
    <property type="project" value="UniProtKB-SubCell"/>
</dbReference>
<dbReference type="PhylomeDB" id="B4QGD7"/>
<dbReference type="Gene3D" id="3.30.160.60">
    <property type="entry name" value="Classic Zinc Finger"/>
    <property type="match status" value="3"/>
</dbReference>
<feature type="domain" description="C2H2-type" evidence="12">
    <location>
        <begin position="363"/>
        <end position="391"/>
    </location>
</feature>
<feature type="domain" description="C2H2-type" evidence="12">
    <location>
        <begin position="469"/>
        <end position="492"/>
    </location>
</feature>
<dbReference type="Proteomes" id="UP000000304">
    <property type="component" value="Chromosome 2R"/>
</dbReference>
<dbReference type="GO" id="GO:0000981">
    <property type="term" value="F:DNA-binding transcription factor activity, RNA polymerase II-specific"/>
    <property type="evidence" value="ECO:0007669"/>
    <property type="project" value="TreeGrafter"/>
</dbReference>
<dbReference type="PROSITE" id="PS00028">
    <property type="entry name" value="ZINC_FINGER_C2H2_1"/>
    <property type="match status" value="4"/>
</dbReference>
<dbReference type="InterPro" id="IPR036236">
    <property type="entry name" value="Znf_C2H2_sf"/>
</dbReference>
<dbReference type="SMART" id="SM00355">
    <property type="entry name" value="ZnF_C2H2"/>
    <property type="match status" value="8"/>
</dbReference>
<accession>B4QGD7</accession>
<dbReference type="SMART" id="SM00451">
    <property type="entry name" value="ZnF_U1"/>
    <property type="match status" value="4"/>
</dbReference>
<evidence type="ECO:0000256" key="7">
    <source>
        <dbReference type="ARBA" id="ARBA00023015"/>
    </source>
</evidence>
<evidence type="ECO:0000256" key="2">
    <source>
        <dbReference type="ARBA" id="ARBA00006991"/>
    </source>
</evidence>
<evidence type="ECO:0000259" key="12">
    <source>
        <dbReference type="PROSITE" id="PS50157"/>
    </source>
</evidence>
<keyword evidence="9" id="KW-0804">Transcription</keyword>
<evidence type="ECO:0000256" key="6">
    <source>
        <dbReference type="ARBA" id="ARBA00022833"/>
    </source>
</evidence>
<evidence type="ECO:0000256" key="5">
    <source>
        <dbReference type="ARBA" id="ARBA00022771"/>
    </source>
</evidence>
<dbReference type="OMA" id="CYRRFYL"/>
<evidence type="ECO:0000256" key="3">
    <source>
        <dbReference type="ARBA" id="ARBA00022723"/>
    </source>
</evidence>
<evidence type="ECO:0000256" key="11">
    <source>
        <dbReference type="PROSITE-ProRule" id="PRU00042"/>
    </source>
</evidence>
<gene>
    <name evidence="13" type="primary">Dsim\GD25635</name>
    <name evidence="13" type="ORF">Dsim_GD25635</name>
</gene>
<evidence type="ECO:0000256" key="1">
    <source>
        <dbReference type="ARBA" id="ARBA00004123"/>
    </source>
</evidence>
<dbReference type="HOGENOM" id="CLU_430397_0_0_1"/>
<evidence type="ECO:0000256" key="8">
    <source>
        <dbReference type="ARBA" id="ARBA00023125"/>
    </source>
</evidence>
<feature type="domain" description="C2H2-type" evidence="12">
    <location>
        <begin position="440"/>
        <end position="468"/>
    </location>
</feature>
<organism evidence="13 14">
    <name type="scientific">Drosophila simulans</name>
    <name type="common">Fruit fly</name>
    <dbReference type="NCBI Taxonomy" id="7240"/>
    <lineage>
        <taxon>Eukaryota</taxon>
        <taxon>Metazoa</taxon>
        <taxon>Ecdysozoa</taxon>
        <taxon>Arthropoda</taxon>
        <taxon>Hexapoda</taxon>
        <taxon>Insecta</taxon>
        <taxon>Pterygota</taxon>
        <taxon>Neoptera</taxon>
        <taxon>Endopterygota</taxon>
        <taxon>Diptera</taxon>
        <taxon>Brachycera</taxon>
        <taxon>Muscomorpha</taxon>
        <taxon>Ephydroidea</taxon>
        <taxon>Drosophilidae</taxon>
        <taxon>Drosophila</taxon>
        <taxon>Sophophora</taxon>
    </lineage>
</organism>
<name>B4QGD7_DROSI</name>
<protein>
    <submittedName>
        <fullName evidence="13">GD25635</fullName>
    </submittedName>
</protein>
<feature type="domain" description="C2H2-type" evidence="12">
    <location>
        <begin position="330"/>
        <end position="354"/>
    </location>
</feature>
<dbReference type="GO" id="GO:0008270">
    <property type="term" value="F:zinc ion binding"/>
    <property type="evidence" value="ECO:0007669"/>
    <property type="project" value="UniProtKB-KW"/>
</dbReference>
<keyword evidence="4" id="KW-0677">Repeat</keyword>
<evidence type="ECO:0000256" key="10">
    <source>
        <dbReference type="ARBA" id="ARBA00023242"/>
    </source>
</evidence>
<sequence length="639" mass="74745">MSWPGKLLVTYENFTTDLPVLSIDKKPYGCPASCHCKCKCCRGFREKYVAFNGEGDTIFGTDFSSELCEDVQKIMRFRSSDVLLLLRTAQLRANFWTNDTLRANFWTNEYFKADLQDDFQAIFDAFEDKNRKVQLEKIAAILDTVSTGYRRSVSQLTGQEAQGALRPKIAALFLPGLRCDCYKCENLPWKKLQDLEDHQRTHRYSDNFHCQICYRRFYLQHSLTSHIIRKSTSSRELHENKRYKRLLEDQKSQEQKELELSLNKVEDILVPVAKDLQSYFKDESKLPIQKRKTSSLSKCPTCAQNYGFSFSHQLHMVKHRREKLDTNFPFHCSFCNRSFLTRKFLRKHQKRVRTYSTLLYRPFKCPHCTWRFQLKSALDAHVLRIHERRKPCLICKLLTSRLCCSAHTSKECNRAMQKYGDKMRPLREPPKGGSRKRTTPVCEICNRKFTRKFFLEEHMNKVHLNKRNFTCEICGANFYSQGTMQTHRKAVHLLVHTVKCEVCDLTIKSKGNYRRHCKSQSHKDNLVKFGKNNDNTKESNCRKGFSTISRATEEKLDIEASSSTNTDMTLESRSTPNYKKIGIKTKQTHSKNTPCRSKKRGKIKICQTCGNSIVGSMERHYRSIKHKLNLMAQAKMFKK</sequence>
<reference evidence="13 14" key="1">
    <citation type="journal article" date="2007" name="Nature">
        <title>Evolution of genes and genomes on the Drosophila phylogeny.</title>
        <authorList>
            <consortium name="Drosophila 12 Genomes Consortium"/>
            <person name="Clark A.G."/>
            <person name="Eisen M.B."/>
            <person name="Smith D.R."/>
            <person name="Bergman C.M."/>
            <person name="Oliver B."/>
            <person name="Markow T.A."/>
            <person name="Kaufman T.C."/>
            <person name="Kellis M."/>
            <person name="Gelbart W."/>
            <person name="Iyer V.N."/>
            <person name="Pollard D.A."/>
            <person name="Sackton T.B."/>
            <person name="Larracuente A.M."/>
            <person name="Singh N.D."/>
            <person name="Abad J.P."/>
            <person name="Abt D.N."/>
            <person name="Adryan B."/>
            <person name="Aguade M."/>
            <person name="Akashi H."/>
            <person name="Anderson W.W."/>
            <person name="Aquadro C.F."/>
            <person name="Ardell D.H."/>
            <person name="Arguello R."/>
            <person name="Artieri C.G."/>
            <person name="Barbash D.A."/>
            <person name="Barker D."/>
            <person name="Barsanti P."/>
            <person name="Batterham P."/>
            <person name="Batzoglou S."/>
            <person name="Begun D."/>
            <person name="Bhutkar A."/>
            <person name="Blanco E."/>
            <person name="Bosak S.A."/>
            <person name="Bradley R.K."/>
            <person name="Brand A.D."/>
            <person name="Brent M.R."/>
            <person name="Brooks A.N."/>
            <person name="Brown R.H."/>
            <person name="Butlin R.K."/>
            <person name="Caggese C."/>
            <person name="Calvi B.R."/>
            <person name="Bernardo de Carvalho A."/>
            <person name="Caspi A."/>
            <person name="Castrezana S."/>
            <person name="Celniker S.E."/>
            <person name="Chang J.L."/>
            <person name="Chapple C."/>
            <person name="Chatterji S."/>
            <person name="Chinwalla A."/>
            <person name="Civetta A."/>
            <person name="Clifton S.W."/>
            <person name="Comeron J.M."/>
            <person name="Costello J.C."/>
            <person name="Coyne J.A."/>
            <person name="Daub J."/>
            <person name="David R.G."/>
            <person name="Delcher A.L."/>
            <person name="Delehaunty K."/>
            <person name="Do C.B."/>
            <person name="Ebling H."/>
            <person name="Edwards K."/>
            <person name="Eickbush T."/>
            <person name="Evans J.D."/>
            <person name="Filipski A."/>
            <person name="Findeiss S."/>
            <person name="Freyhult E."/>
            <person name="Fulton L."/>
            <person name="Fulton R."/>
            <person name="Garcia A.C."/>
            <person name="Gardiner A."/>
            <person name="Garfield D.A."/>
            <person name="Garvin B.E."/>
            <person name="Gibson G."/>
            <person name="Gilbert D."/>
            <person name="Gnerre S."/>
            <person name="Godfrey J."/>
            <person name="Good R."/>
            <person name="Gotea V."/>
            <person name="Gravely B."/>
            <person name="Greenberg A.J."/>
            <person name="Griffiths-Jones S."/>
            <person name="Gross S."/>
            <person name="Guigo R."/>
            <person name="Gustafson E.A."/>
            <person name="Haerty W."/>
            <person name="Hahn M.W."/>
            <person name="Halligan D.L."/>
            <person name="Halpern A.L."/>
            <person name="Halter G.M."/>
            <person name="Han M.V."/>
            <person name="Heger A."/>
            <person name="Hillier L."/>
            <person name="Hinrichs A.S."/>
            <person name="Holmes I."/>
            <person name="Hoskins R.A."/>
            <person name="Hubisz M.J."/>
            <person name="Hultmark D."/>
            <person name="Huntley M.A."/>
            <person name="Jaffe D.B."/>
            <person name="Jagadeeshan S."/>
            <person name="Jeck W.R."/>
            <person name="Johnson J."/>
            <person name="Jones C.D."/>
            <person name="Jordan W.C."/>
            <person name="Karpen G.H."/>
            <person name="Kataoka E."/>
            <person name="Keightley P.D."/>
            <person name="Kheradpour P."/>
            <person name="Kirkness E.F."/>
            <person name="Koerich L.B."/>
            <person name="Kristiansen K."/>
            <person name="Kudrna D."/>
            <person name="Kulathinal R.J."/>
            <person name="Kumar S."/>
            <person name="Kwok R."/>
            <person name="Lander E."/>
            <person name="Langley C.H."/>
            <person name="Lapoint R."/>
            <person name="Lazzaro B.P."/>
            <person name="Lee S.J."/>
            <person name="Levesque L."/>
            <person name="Li R."/>
            <person name="Lin C.F."/>
            <person name="Lin M.F."/>
            <person name="Lindblad-Toh K."/>
            <person name="Llopart A."/>
            <person name="Long M."/>
            <person name="Low L."/>
            <person name="Lozovsky E."/>
            <person name="Lu J."/>
            <person name="Luo M."/>
            <person name="Machado C.A."/>
            <person name="Makalowski W."/>
            <person name="Marzo M."/>
            <person name="Matsuda M."/>
            <person name="Matzkin L."/>
            <person name="McAllister B."/>
            <person name="McBride C.S."/>
            <person name="McKernan B."/>
            <person name="McKernan K."/>
            <person name="Mendez-Lago M."/>
            <person name="Minx P."/>
            <person name="Mollenhauer M.U."/>
            <person name="Montooth K."/>
            <person name="Mount S.M."/>
            <person name="Mu X."/>
            <person name="Myers E."/>
            <person name="Negre B."/>
            <person name="Newfeld S."/>
            <person name="Nielsen R."/>
            <person name="Noor M.A."/>
            <person name="O'Grady P."/>
            <person name="Pachter L."/>
            <person name="Papaceit M."/>
            <person name="Parisi M.J."/>
            <person name="Parisi M."/>
            <person name="Parts L."/>
            <person name="Pedersen J.S."/>
            <person name="Pesole G."/>
            <person name="Phillippy A.M."/>
            <person name="Ponting C.P."/>
            <person name="Pop M."/>
            <person name="Porcelli D."/>
            <person name="Powell J.R."/>
            <person name="Prohaska S."/>
            <person name="Pruitt K."/>
            <person name="Puig M."/>
            <person name="Quesneville H."/>
            <person name="Ram K.R."/>
            <person name="Rand D."/>
            <person name="Rasmussen M.D."/>
            <person name="Reed L.K."/>
            <person name="Reenan R."/>
            <person name="Reily A."/>
            <person name="Remington K.A."/>
            <person name="Rieger T.T."/>
            <person name="Ritchie M.G."/>
            <person name="Robin C."/>
            <person name="Rogers Y.H."/>
            <person name="Rohde C."/>
            <person name="Rozas J."/>
            <person name="Rubenfield M.J."/>
            <person name="Ruiz A."/>
            <person name="Russo S."/>
            <person name="Salzberg S.L."/>
            <person name="Sanchez-Gracia A."/>
            <person name="Saranga D.J."/>
            <person name="Sato H."/>
            <person name="Schaeffer S.W."/>
            <person name="Schatz M.C."/>
            <person name="Schlenke T."/>
            <person name="Schwartz R."/>
            <person name="Segarra C."/>
            <person name="Singh R.S."/>
            <person name="Sirot L."/>
            <person name="Sirota M."/>
            <person name="Sisneros N.B."/>
            <person name="Smith C.D."/>
            <person name="Smith T.F."/>
            <person name="Spieth J."/>
            <person name="Stage D.E."/>
            <person name="Stark A."/>
            <person name="Stephan W."/>
            <person name="Strausberg R.L."/>
            <person name="Strempel S."/>
            <person name="Sturgill D."/>
            <person name="Sutton G."/>
            <person name="Sutton G.G."/>
            <person name="Tao W."/>
            <person name="Teichmann S."/>
            <person name="Tobari Y.N."/>
            <person name="Tomimura Y."/>
            <person name="Tsolas J.M."/>
            <person name="Valente V.L."/>
            <person name="Venter E."/>
            <person name="Venter J.C."/>
            <person name="Vicario S."/>
            <person name="Vieira F.G."/>
            <person name="Vilella A.J."/>
            <person name="Villasante A."/>
            <person name="Walenz B."/>
            <person name="Wang J."/>
            <person name="Wasserman M."/>
            <person name="Watts T."/>
            <person name="Wilson D."/>
            <person name="Wilson R.K."/>
            <person name="Wing R.A."/>
            <person name="Wolfner M.F."/>
            <person name="Wong A."/>
            <person name="Wong G.K."/>
            <person name="Wu C.I."/>
            <person name="Wu G."/>
            <person name="Yamamoto D."/>
            <person name="Yang H.P."/>
            <person name="Yang S.P."/>
            <person name="Yorke J.A."/>
            <person name="Yoshida K."/>
            <person name="Zdobnov E."/>
            <person name="Zhang P."/>
            <person name="Zhang Y."/>
            <person name="Zimin A.V."/>
            <person name="Baldwin J."/>
            <person name="Abdouelleil A."/>
            <person name="Abdulkadir J."/>
            <person name="Abebe A."/>
            <person name="Abera B."/>
            <person name="Abreu J."/>
            <person name="Acer S.C."/>
            <person name="Aftuck L."/>
            <person name="Alexander A."/>
            <person name="An P."/>
            <person name="Anderson E."/>
            <person name="Anderson S."/>
            <person name="Arachi H."/>
            <person name="Azer M."/>
            <person name="Bachantsang P."/>
            <person name="Barry A."/>
            <person name="Bayul T."/>
            <person name="Berlin A."/>
            <person name="Bessette D."/>
            <person name="Bloom T."/>
            <person name="Blye J."/>
            <person name="Boguslavskiy L."/>
            <person name="Bonnet C."/>
            <person name="Boukhgalter B."/>
            <person name="Bourzgui I."/>
            <person name="Brown A."/>
            <person name="Cahill P."/>
            <person name="Channer S."/>
            <person name="Cheshatsang Y."/>
            <person name="Chuda L."/>
            <person name="Citroen M."/>
            <person name="Collymore A."/>
            <person name="Cooke P."/>
            <person name="Costello M."/>
            <person name="D'Aco K."/>
            <person name="Daza R."/>
            <person name="De Haan G."/>
            <person name="DeGray S."/>
            <person name="DeMaso C."/>
            <person name="Dhargay N."/>
            <person name="Dooley K."/>
            <person name="Dooley E."/>
            <person name="Doricent M."/>
            <person name="Dorje P."/>
            <person name="Dorjee K."/>
            <person name="Dupes A."/>
            <person name="Elong R."/>
            <person name="Falk J."/>
            <person name="Farina A."/>
            <person name="Faro S."/>
            <person name="Ferguson D."/>
            <person name="Fisher S."/>
            <person name="Foley C.D."/>
            <person name="Franke A."/>
            <person name="Friedrich D."/>
            <person name="Gadbois L."/>
            <person name="Gearin G."/>
            <person name="Gearin C.R."/>
            <person name="Giannoukos G."/>
            <person name="Goode T."/>
            <person name="Graham J."/>
            <person name="Grandbois E."/>
            <person name="Grewal S."/>
            <person name="Gyaltsen K."/>
            <person name="Hafez N."/>
            <person name="Hagos B."/>
            <person name="Hall J."/>
            <person name="Henson C."/>
            <person name="Hollinger A."/>
            <person name="Honan T."/>
            <person name="Huard M.D."/>
            <person name="Hughes L."/>
            <person name="Hurhula B."/>
            <person name="Husby M.E."/>
            <person name="Kamat A."/>
            <person name="Kanga B."/>
            <person name="Kashin S."/>
            <person name="Khazanovich D."/>
            <person name="Kisner P."/>
            <person name="Lance K."/>
            <person name="Lara M."/>
            <person name="Lee W."/>
            <person name="Lennon N."/>
            <person name="Letendre F."/>
            <person name="LeVine R."/>
            <person name="Lipovsky A."/>
            <person name="Liu X."/>
            <person name="Liu J."/>
            <person name="Liu S."/>
            <person name="Lokyitsang T."/>
            <person name="Lokyitsang Y."/>
            <person name="Lubonja R."/>
            <person name="Lui A."/>
            <person name="MacDonald P."/>
            <person name="Magnisalis V."/>
            <person name="Maru K."/>
            <person name="Matthews C."/>
            <person name="McCusker W."/>
            <person name="McDonough S."/>
            <person name="Mehta T."/>
            <person name="Meldrim J."/>
            <person name="Meneus L."/>
            <person name="Mihai O."/>
            <person name="Mihalev A."/>
            <person name="Mihova T."/>
            <person name="Mittelman R."/>
            <person name="Mlenga V."/>
            <person name="Montmayeur A."/>
            <person name="Mulrain L."/>
            <person name="Navidi A."/>
            <person name="Naylor J."/>
            <person name="Negash T."/>
            <person name="Nguyen T."/>
            <person name="Nguyen N."/>
            <person name="Nicol R."/>
            <person name="Norbu C."/>
            <person name="Norbu N."/>
            <person name="Novod N."/>
            <person name="O'Neill B."/>
            <person name="Osman S."/>
            <person name="Markiewicz E."/>
            <person name="Oyono O.L."/>
            <person name="Patti C."/>
            <person name="Phunkhang P."/>
            <person name="Pierre F."/>
            <person name="Priest M."/>
            <person name="Raghuraman S."/>
            <person name="Rege F."/>
            <person name="Reyes R."/>
            <person name="Rise C."/>
            <person name="Rogov P."/>
            <person name="Ross K."/>
            <person name="Ryan E."/>
            <person name="Settipalli S."/>
            <person name="Shea T."/>
            <person name="Sherpa N."/>
            <person name="Shi L."/>
            <person name="Shih D."/>
            <person name="Sparrow T."/>
            <person name="Spaulding J."/>
            <person name="Stalker J."/>
            <person name="Stange-Thomann N."/>
            <person name="Stavropoulos S."/>
            <person name="Stone C."/>
            <person name="Strader C."/>
            <person name="Tesfaye S."/>
            <person name="Thomson T."/>
            <person name="Thoulutsang Y."/>
            <person name="Thoulutsang D."/>
            <person name="Topham K."/>
            <person name="Topping I."/>
            <person name="Tsamla T."/>
            <person name="Vassiliev H."/>
            <person name="Vo A."/>
            <person name="Wangchuk T."/>
            <person name="Wangdi T."/>
            <person name="Weiand M."/>
            <person name="Wilkinson J."/>
            <person name="Wilson A."/>
            <person name="Yadav S."/>
            <person name="Young G."/>
            <person name="Yu Q."/>
            <person name="Zembek L."/>
            <person name="Zhong D."/>
            <person name="Zimmer A."/>
            <person name="Zwirko Z."/>
            <person name="Jaffe D.B."/>
            <person name="Alvarez P."/>
            <person name="Brockman W."/>
            <person name="Butler J."/>
            <person name="Chin C."/>
            <person name="Gnerre S."/>
            <person name="Grabherr M."/>
            <person name="Kleber M."/>
            <person name="Mauceli E."/>
            <person name="MacCallum I."/>
        </authorList>
    </citation>
    <scope>NUCLEOTIDE SEQUENCE [LARGE SCALE GENOMIC DNA]</scope>
    <source>
        <strain evidence="14">white501</strain>
    </source>
</reference>
<proteinExistence type="inferred from homology"/>
<keyword evidence="3" id="KW-0479">Metal-binding</keyword>
<keyword evidence="14" id="KW-1185">Reference proteome</keyword>
<evidence type="ECO:0000256" key="9">
    <source>
        <dbReference type="ARBA" id="ARBA00023163"/>
    </source>
</evidence>
<dbReference type="PANTHER" id="PTHR24409:SF295">
    <property type="entry name" value="AZ2-RELATED"/>
    <property type="match status" value="1"/>
</dbReference>
<evidence type="ECO:0000313" key="14">
    <source>
        <dbReference type="Proteomes" id="UP000000304"/>
    </source>
</evidence>
<evidence type="ECO:0000256" key="4">
    <source>
        <dbReference type="ARBA" id="ARBA00022737"/>
    </source>
</evidence>
<dbReference type="GO" id="GO:0000977">
    <property type="term" value="F:RNA polymerase II transcription regulatory region sequence-specific DNA binding"/>
    <property type="evidence" value="ECO:0007669"/>
    <property type="project" value="TreeGrafter"/>
</dbReference>
<dbReference type="EMBL" id="CM000362">
    <property type="protein sequence ID" value="EDX07175.1"/>
    <property type="molecule type" value="Genomic_DNA"/>
</dbReference>
<dbReference type="InterPro" id="IPR003604">
    <property type="entry name" value="Matrin/U1-like-C_Znf_C2H2"/>
</dbReference>
<dbReference type="Pfam" id="PF00096">
    <property type="entry name" value="zf-C2H2"/>
    <property type="match status" value="1"/>
</dbReference>
<comment type="similarity">
    <text evidence="2">Belongs to the krueppel C2H2-type zinc-finger protein family.</text>
</comment>